<accession>A0ABM8E8P3</accession>
<organism evidence="1 2">
    <name type="scientific">Methylocystis iwaonis</name>
    <dbReference type="NCBI Taxonomy" id="2885079"/>
    <lineage>
        <taxon>Bacteria</taxon>
        <taxon>Pseudomonadati</taxon>
        <taxon>Pseudomonadota</taxon>
        <taxon>Alphaproteobacteria</taxon>
        <taxon>Hyphomicrobiales</taxon>
        <taxon>Methylocystaceae</taxon>
        <taxon>Methylocystis</taxon>
    </lineage>
</organism>
<proteinExistence type="predicted"/>
<dbReference type="EMBL" id="AP027142">
    <property type="protein sequence ID" value="BDV34300.1"/>
    <property type="molecule type" value="Genomic_DNA"/>
</dbReference>
<dbReference type="SUPFAM" id="SSF52266">
    <property type="entry name" value="SGNH hydrolase"/>
    <property type="match status" value="1"/>
</dbReference>
<reference evidence="1 2" key="1">
    <citation type="journal article" date="2023" name="Int. J. Syst. Evol. Microbiol.">
        <title>Methylocystis iwaonis sp. nov., a type II methane-oxidizing bacterium from surface soil of a rice paddy field in Japan, and emended description of the genus Methylocystis (ex Whittenbury et al. 1970) Bowman et al. 1993.</title>
        <authorList>
            <person name="Kaise H."/>
            <person name="Sawadogo J.B."/>
            <person name="Alam M.S."/>
            <person name="Ueno C."/>
            <person name="Dianou D."/>
            <person name="Shinjo R."/>
            <person name="Asakawa S."/>
        </authorList>
    </citation>
    <scope>NUCLEOTIDE SEQUENCE [LARGE SCALE GENOMIC DNA]</scope>
    <source>
        <strain evidence="1 2">SS37A-Re</strain>
    </source>
</reference>
<sequence>MRIMILGGSNSSPKHGWAAELAKIAPEHVFDNKFLGAVGSLFGLLRLLKMARDGDPRPDAIIFEYTLNDTVWLAGESLDPRIIADTLTDVLTFCARERIAVLFLCLCLRPHEGQGEAEGSLFLDNIYRTAAEKRGAACLFLSDILGHIDASQFVDHKHLDAASFGRVAQAVAERLREPIPTPRGAALNMRFCYADATQASISGPVSRLQRSATVFEGAFVEIARGGGCQWNIRGRLVAALLRSTEQSGCYAIRAGDRTIRKNAQSLAREAVENLIILHYVAQALPAGESVVFDMPESEAALMGLPGDLTLMEGPAHVPFEEQTLEIAGIMVYRPPSLSRRVYEALFAR</sequence>
<gene>
    <name evidence="1" type="ORF">SS37A_18290</name>
</gene>
<evidence type="ECO:0000313" key="2">
    <source>
        <dbReference type="Proteomes" id="UP001317629"/>
    </source>
</evidence>
<evidence type="ECO:0000313" key="1">
    <source>
        <dbReference type="EMBL" id="BDV34300.1"/>
    </source>
</evidence>
<keyword evidence="2" id="KW-1185">Reference proteome</keyword>
<name>A0ABM8E8P3_9HYPH</name>
<evidence type="ECO:0008006" key="3">
    <source>
        <dbReference type="Google" id="ProtNLM"/>
    </source>
</evidence>
<protein>
    <recommendedName>
        <fullName evidence="3">SGNH/GDSL hydrolase family protein</fullName>
    </recommendedName>
</protein>
<dbReference type="RefSeq" id="WP_281927427.1">
    <property type="nucleotide sequence ID" value="NZ_AP027142.1"/>
</dbReference>
<dbReference type="Proteomes" id="UP001317629">
    <property type="component" value="Chromosome"/>
</dbReference>